<dbReference type="VEuPathDB" id="FungiDB:H257_04113"/>
<evidence type="ECO:0000256" key="2">
    <source>
        <dbReference type="ARBA" id="ARBA00023242"/>
    </source>
</evidence>
<dbReference type="Proteomes" id="UP000469452">
    <property type="component" value="Unassembled WGS sequence"/>
</dbReference>
<accession>A0A6A4Z9A1</accession>
<dbReference type="GO" id="GO:0003682">
    <property type="term" value="F:chromatin binding"/>
    <property type="evidence" value="ECO:0007669"/>
    <property type="project" value="TreeGrafter"/>
</dbReference>
<evidence type="ECO:0000256" key="1">
    <source>
        <dbReference type="ARBA" id="ARBA00004123"/>
    </source>
</evidence>
<proteinExistence type="predicted"/>
<gene>
    <name evidence="4" type="ORF">AaE_013902</name>
</gene>
<evidence type="ECO:0008006" key="6">
    <source>
        <dbReference type="Google" id="ProtNLM"/>
    </source>
</evidence>
<organism evidence="4 5">
    <name type="scientific">Aphanomyces astaci</name>
    <name type="common">Crayfish plague agent</name>
    <dbReference type="NCBI Taxonomy" id="112090"/>
    <lineage>
        <taxon>Eukaryota</taxon>
        <taxon>Sar</taxon>
        <taxon>Stramenopiles</taxon>
        <taxon>Oomycota</taxon>
        <taxon>Saprolegniomycetes</taxon>
        <taxon>Saprolegniales</taxon>
        <taxon>Verrucalvaceae</taxon>
        <taxon>Aphanomyces</taxon>
    </lineage>
</organism>
<dbReference type="PANTHER" id="PTHR13489:SF0">
    <property type="entry name" value="MINI-CHROMOSOME MAINTENANCE COMPLEX-BINDING PROTEIN"/>
    <property type="match status" value="1"/>
</dbReference>
<dbReference type="PANTHER" id="PTHR13489">
    <property type="entry name" value="MINI-CHROMOSOME MAINTENANCE COMPLEX-BINDING PROTEIN"/>
    <property type="match status" value="1"/>
</dbReference>
<evidence type="ECO:0000256" key="3">
    <source>
        <dbReference type="SAM" id="MobiDB-lite"/>
    </source>
</evidence>
<feature type="compositionally biased region" description="Basic and acidic residues" evidence="3">
    <location>
        <begin position="112"/>
        <end position="126"/>
    </location>
</feature>
<evidence type="ECO:0000313" key="4">
    <source>
        <dbReference type="EMBL" id="KAF0706881.1"/>
    </source>
</evidence>
<dbReference type="EMBL" id="VJMI01019609">
    <property type="protein sequence ID" value="KAF0706881.1"/>
    <property type="molecule type" value="Genomic_DNA"/>
</dbReference>
<name>A0A6A4Z9A1_APHAT</name>
<dbReference type="AlphaFoldDB" id="A0A6A4Z9A1"/>
<protein>
    <recommendedName>
        <fullName evidence="6">Mini-chromosome maintenance complex-binding protein</fullName>
    </recommendedName>
</protein>
<dbReference type="InterPro" id="IPR019140">
    <property type="entry name" value="MCM_complex-bd"/>
</dbReference>
<evidence type="ECO:0000313" key="5">
    <source>
        <dbReference type="Proteomes" id="UP000469452"/>
    </source>
</evidence>
<reference evidence="4 5" key="1">
    <citation type="submission" date="2019-06" db="EMBL/GenBank/DDBJ databases">
        <title>Genomics analysis of Aphanomyces spp. identifies a new class of oomycete effector associated with host adaptation.</title>
        <authorList>
            <person name="Gaulin E."/>
        </authorList>
    </citation>
    <scope>NUCLEOTIDE SEQUENCE [LARGE SCALE GENOMIC DNA]</scope>
    <source>
        <strain evidence="4 5">E</strain>
    </source>
</reference>
<dbReference type="GO" id="GO:0006261">
    <property type="term" value="P:DNA-templated DNA replication"/>
    <property type="evidence" value="ECO:0007669"/>
    <property type="project" value="TreeGrafter"/>
</dbReference>
<comment type="subcellular location">
    <subcellularLocation>
        <location evidence="1">Nucleus</location>
    </subcellularLocation>
</comment>
<dbReference type="Pfam" id="PF09739">
    <property type="entry name" value="MCM_bind"/>
    <property type="match status" value="1"/>
</dbReference>
<keyword evidence="2" id="KW-0539">Nucleus</keyword>
<sequence>MAAHPVFLTQALLDAGKIPHGSQVRWIGLVRDVGQPQLMVDPTDDSAYIETTPHRCEVIPGRAPWLQEKQAALQSTFLPGTQRAGRNTGSSVLGKTKRSTSDDDDDGAACSKSDRHRPSVIDKKDESTISITRPSFQVIVRAYQGIQYKVNHVYEFVGELDLTPQALDDLDMEWQGEDATSSRNTAKLLEFIPTLHAKDATERDYACDVLNHVGTYESYPGKESNSRRIEWCLEQWKHLGYHCTVEEIREQLIAYLASSLQHDSVSAEFVALCLLSRVYQRSQVATPFGHFAVNLVFPKATPDAVGSSCGKLLEAIRRIVPMATSLNLSIESLCTTSFCPRKDYTIDYLHPGLLQLPDGAAVVVDESKMTTGTSILPSAVNVVRQATTTGTASTPSAPEALLQCFRLYIAVFRTLDVELGNDGAQTAEHWYVEARKADKAIGADDLHRLVRVARLIALSLGQSVVTLGAWQRALELDKAAT</sequence>
<comment type="caution">
    <text evidence="4">The sequence shown here is derived from an EMBL/GenBank/DDBJ whole genome shotgun (WGS) entry which is preliminary data.</text>
</comment>
<feature type="region of interest" description="Disordered" evidence="3">
    <location>
        <begin position="76"/>
        <end position="126"/>
    </location>
</feature>
<feature type="compositionally biased region" description="Polar residues" evidence="3">
    <location>
        <begin position="76"/>
        <end position="93"/>
    </location>
</feature>
<dbReference type="GO" id="GO:0005634">
    <property type="term" value="C:nucleus"/>
    <property type="evidence" value="ECO:0007669"/>
    <property type="project" value="UniProtKB-SubCell"/>
</dbReference>